<keyword evidence="1" id="KW-0732">Signal</keyword>
<keyword evidence="3" id="KW-0479">Metal-binding</keyword>
<sequence>MNDVEDAMNGTGLSRRDVLKGSTALALGAVFASPARAAAPPPETITPQLIDAATKEAKVVLYSSMDLPVGEKLGKAFEAKYPGIAVQVERAGSERLFQRVAQEFASGIRAVDVINSSDASHFISWKSNGWLAPFVTEDIAQHFLPDYRDPDGMFATTRIWLSSIAYNTNLVKPEDAPKSFADLLDPKWAGKMVKGHPAYSGTIMTATFQMVRELGWDYFEKLAKQRVMQVQSSTDPPKKLSLGERAVMADGNEYGIVLLKEAGQPVEPVYPTEGTPTISGPTGIFATAPHPNAARLFQAWLHTRETQQFFIDFTAQYSVHAQVQSKPGRRKISDIKLMKEDAAGVEKMTDEIKSRYAKLFKV</sequence>
<proteinExistence type="predicted"/>
<keyword evidence="2" id="KW-0574">Periplasm</keyword>
<dbReference type="PANTHER" id="PTHR30006">
    <property type="entry name" value="THIAMINE-BINDING PERIPLASMIC PROTEIN-RELATED"/>
    <property type="match status" value="1"/>
</dbReference>
<dbReference type="SUPFAM" id="SSF53850">
    <property type="entry name" value="Periplasmic binding protein-like II"/>
    <property type="match status" value="1"/>
</dbReference>
<gene>
    <name evidence="4" type="ORF">SAMN05444159_4274</name>
</gene>
<dbReference type="InterPro" id="IPR019546">
    <property type="entry name" value="TAT_signal_bac_arc"/>
</dbReference>
<dbReference type="GO" id="GO:0046872">
    <property type="term" value="F:metal ion binding"/>
    <property type="evidence" value="ECO:0007669"/>
    <property type="project" value="UniProtKB-KW"/>
</dbReference>
<dbReference type="AlphaFoldDB" id="A0A1M6VL51"/>
<evidence type="ECO:0000256" key="1">
    <source>
        <dbReference type="ARBA" id="ARBA00022729"/>
    </source>
</evidence>
<dbReference type="Pfam" id="PF01547">
    <property type="entry name" value="SBP_bac_1"/>
    <property type="match status" value="1"/>
</dbReference>
<evidence type="ECO:0000256" key="3">
    <source>
        <dbReference type="PIRSR" id="PIRSR002825-1"/>
    </source>
</evidence>
<dbReference type="InterPro" id="IPR006311">
    <property type="entry name" value="TAT_signal"/>
</dbReference>
<dbReference type="Gene3D" id="3.40.190.10">
    <property type="entry name" value="Periplasmic binding protein-like II"/>
    <property type="match status" value="2"/>
</dbReference>
<accession>A0A1M6VL51</accession>
<dbReference type="PROSITE" id="PS51318">
    <property type="entry name" value="TAT"/>
    <property type="match status" value="1"/>
</dbReference>
<feature type="binding site" evidence="3">
    <location>
        <position position="254"/>
    </location>
    <ligand>
        <name>Fe cation</name>
        <dbReference type="ChEBI" id="CHEBI:24875"/>
    </ligand>
</feature>
<keyword evidence="3" id="KW-0408">Iron</keyword>
<reference evidence="4 5" key="1">
    <citation type="submission" date="2016-11" db="EMBL/GenBank/DDBJ databases">
        <authorList>
            <person name="Jaros S."/>
            <person name="Januszkiewicz K."/>
            <person name="Wedrychowicz H."/>
        </authorList>
    </citation>
    <scope>NUCLEOTIDE SEQUENCE [LARGE SCALE GENOMIC DNA]</scope>
    <source>
        <strain evidence="4 5">GAS499</strain>
    </source>
</reference>
<evidence type="ECO:0000256" key="2">
    <source>
        <dbReference type="ARBA" id="ARBA00022764"/>
    </source>
</evidence>
<evidence type="ECO:0000313" key="5">
    <source>
        <dbReference type="Proteomes" id="UP000189935"/>
    </source>
</evidence>
<dbReference type="PANTHER" id="PTHR30006:SF24">
    <property type="entry name" value="SLL0237 PROTEIN"/>
    <property type="match status" value="1"/>
</dbReference>
<protein>
    <submittedName>
        <fullName evidence="4">Iron(III) transport system substrate-binding protein</fullName>
    </submittedName>
</protein>
<evidence type="ECO:0000313" key="4">
    <source>
        <dbReference type="EMBL" id="SHK82277.1"/>
    </source>
</evidence>
<dbReference type="InterPro" id="IPR006059">
    <property type="entry name" value="SBP"/>
</dbReference>
<name>A0A1M6VL51_9BRAD</name>
<dbReference type="Proteomes" id="UP000189935">
    <property type="component" value="Chromosome I"/>
</dbReference>
<dbReference type="PIRSF" id="PIRSF002825">
    <property type="entry name" value="CfbpA"/>
    <property type="match status" value="1"/>
</dbReference>
<organism evidence="4 5">
    <name type="scientific">Bradyrhizobium lablabi</name>
    <dbReference type="NCBI Taxonomy" id="722472"/>
    <lineage>
        <taxon>Bacteria</taxon>
        <taxon>Pseudomonadati</taxon>
        <taxon>Pseudomonadota</taxon>
        <taxon>Alphaproteobacteria</taxon>
        <taxon>Hyphomicrobiales</taxon>
        <taxon>Nitrobacteraceae</taxon>
        <taxon>Bradyrhizobium</taxon>
    </lineage>
</organism>
<dbReference type="InterPro" id="IPR026045">
    <property type="entry name" value="Ferric-bd"/>
</dbReference>
<dbReference type="NCBIfam" id="TIGR01409">
    <property type="entry name" value="TAT_signal_seq"/>
    <property type="match status" value="1"/>
</dbReference>
<dbReference type="EMBL" id="LT670844">
    <property type="protein sequence ID" value="SHK82277.1"/>
    <property type="molecule type" value="Genomic_DNA"/>
</dbReference>